<accession>A0A927PKU0</accession>
<evidence type="ECO:0000313" key="2">
    <source>
        <dbReference type="EMBL" id="MBD8505144.1"/>
    </source>
</evidence>
<feature type="transmembrane region" description="Helical" evidence="1">
    <location>
        <begin position="71"/>
        <end position="92"/>
    </location>
</feature>
<dbReference type="EMBL" id="JACYWE010000001">
    <property type="protein sequence ID" value="MBD8505144.1"/>
    <property type="molecule type" value="Genomic_DNA"/>
</dbReference>
<reference evidence="2" key="1">
    <citation type="submission" date="2020-09" db="EMBL/GenBank/DDBJ databases">
        <title>Hoyosella lacisalsi sp. nov., a halotolerant actinobacterium isolated from soil of Lake Gudzhirganskoe.</title>
        <authorList>
            <person name="Yang Q."/>
            <person name="Guo P.Y."/>
            <person name="Liu S.W."/>
            <person name="Li F.N."/>
            <person name="Sun C.H."/>
        </authorList>
    </citation>
    <scope>NUCLEOTIDE SEQUENCE</scope>
    <source>
        <strain evidence="2">G463</strain>
    </source>
</reference>
<feature type="transmembrane region" description="Helical" evidence="1">
    <location>
        <begin position="98"/>
        <end position="122"/>
    </location>
</feature>
<feature type="transmembrane region" description="Helical" evidence="1">
    <location>
        <begin position="129"/>
        <end position="150"/>
    </location>
</feature>
<comment type="caution">
    <text evidence="2">The sequence shown here is derived from an EMBL/GenBank/DDBJ whole genome shotgun (WGS) entry which is preliminary data.</text>
</comment>
<organism evidence="2 3">
    <name type="scientific">Lolliginicoccus lacisalsi</name>
    <dbReference type="NCBI Taxonomy" id="2742202"/>
    <lineage>
        <taxon>Bacteria</taxon>
        <taxon>Bacillati</taxon>
        <taxon>Actinomycetota</taxon>
        <taxon>Actinomycetes</taxon>
        <taxon>Mycobacteriales</taxon>
        <taxon>Hoyosellaceae</taxon>
        <taxon>Lolliginicoccus</taxon>
    </lineage>
</organism>
<protein>
    <submittedName>
        <fullName evidence="2">Uncharacterized protein</fullName>
    </submittedName>
</protein>
<dbReference type="RefSeq" id="WP_192037617.1">
    <property type="nucleotide sequence ID" value="NZ_JACYWE010000001.1"/>
</dbReference>
<name>A0A927PKU0_9ACTN</name>
<sequence length="500" mass="53274">MSVESRRAARSLAIIAAALLAFWPTWKYIVSATWTGGDVGYYPLFILLVVLAAIGMARQPRHTLPISDRQANAIAGTLGIAVAALIKLLVVPRYAEQYALLQIDLLAALVFVLSATVLLFGLRQVGTYWPLWLVLIIGGPLAYRLLVSLLGGDARAAGTASILVCSSAIALGLGHRARDRVAIYGLAVVLGSASLAVLLELAPGLGLVQFQRLPVVVGGLATWLIVRIRRRGAIARAPSPSAPSGGESSWRSVTTLGLAAGLVAVIPLPASVQEAVGRGPDRAARITQTVPAGWGEESRVEYTWVRRYFGPEATLGRQLLRAAPGNAEIASLGLGAPSSGTIAALLDAEMSGKEAPTPRVAVDTFSLPNRVQLDIYPVSTLYDLGGTRRSNPVMVDLGHGVAGMLYTVIDEQQYLTQTRLVFSWQRGESVQRVVLTTQDNREAGARVPEPQPSMASNLTVLLEIFFRGNDALTDSEPALKDARLITTFARQLVAAQFQGH</sequence>
<proteinExistence type="predicted"/>
<keyword evidence="1" id="KW-0812">Transmembrane</keyword>
<evidence type="ECO:0000256" key="1">
    <source>
        <dbReference type="SAM" id="Phobius"/>
    </source>
</evidence>
<feature type="transmembrane region" description="Helical" evidence="1">
    <location>
        <begin position="181"/>
        <end position="202"/>
    </location>
</feature>
<keyword evidence="3" id="KW-1185">Reference proteome</keyword>
<dbReference type="AlphaFoldDB" id="A0A927PKU0"/>
<evidence type="ECO:0000313" key="3">
    <source>
        <dbReference type="Proteomes" id="UP000642993"/>
    </source>
</evidence>
<keyword evidence="1" id="KW-1133">Transmembrane helix</keyword>
<feature type="transmembrane region" description="Helical" evidence="1">
    <location>
        <begin position="41"/>
        <end position="59"/>
    </location>
</feature>
<gene>
    <name evidence="2" type="ORF">HT102_01390</name>
</gene>
<dbReference type="Proteomes" id="UP000642993">
    <property type="component" value="Unassembled WGS sequence"/>
</dbReference>
<feature type="transmembrane region" description="Helical" evidence="1">
    <location>
        <begin position="156"/>
        <end position="174"/>
    </location>
</feature>
<keyword evidence="1" id="KW-0472">Membrane</keyword>